<sequence length="373" mass="43707">MRVCFVVPEIFHWGKHGGFGRLTRTIGRELAKRDVEVFVVTPREEKGGQKAIEKLDGMTVLGYPKFKNTPSRTIRAVFRRMKAIQFFELADADVYHSESATIDSYVALKAMPNRKHMVTFQDPYDFEAFRKMSLVDPSYRLGFGGKLRYRLTNHIIKRYCKKADGIYSQAKYLGSKVKKMYDLERDIGWLPNPIEICDRRVEKDKEPTVCFLARWDAQKRPEIFFNLAKQFPEVNFIAMGKAHDEKRDSRLRNKYSHIPNLRLTGFVSQKEKEEILDRSWIMINTSVREALPVAFLEALVHKTAILSSENPDGIAKNFGFHVTKGDFVKGLKWLLNEERWKSRGERGYRYVKKFHEKEKVIDLHLKTYRQILE</sequence>
<dbReference type="GO" id="GO:0016757">
    <property type="term" value="F:glycosyltransferase activity"/>
    <property type="evidence" value="ECO:0007669"/>
    <property type="project" value="InterPro"/>
</dbReference>
<evidence type="ECO:0000313" key="4">
    <source>
        <dbReference type="Proteomes" id="UP000070284"/>
    </source>
</evidence>
<feature type="domain" description="Glycosyl transferase family 1" evidence="1">
    <location>
        <begin position="201"/>
        <end position="338"/>
    </location>
</feature>
<dbReference type="Gene3D" id="3.40.50.2000">
    <property type="entry name" value="Glycogen Phosphorylase B"/>
    <property type="match status" value="2"/>
</dbReference>
<evidence type="ECO:0000259" key="1">
    <source>
        <dbReference type="Pfam" id="PF00534"/>
    </source>
</evidence>
<dbReference type="PANTHER" id="PTHR12526">
    <property type="entry name" value="GLYCOSYLTRANSFERASE"/>
    <property type="match status" value="1"/>
</dbReference>
<dbReference type="SUPFAM" id="SSF53756">
    <property type="entry name" value="UDP-Glycosyltransferase/glycogen phosphorylase"/>
    <property type="match status" value="1"/>
</dbReference>
<dbReference type="Pfam" id="PF13439">
    <property type="entry name" value="Glyco_transf_4"/>
    <property type="match status" value="1"/>
</dbReference>
<reference evidence="3 4" key="1">
    <citation type="journal article" date="2016" name="Sci. Rep.">
        <title>Metabolic traits of an uncultured archaeal lineage -MSBL1- from brine pools of the Red Sea.</title>
        <authorList>
            <person name="Mwirichia R."/>
            <person name="Alam I."/>
            <person name="Rashid M."/>
            <person name="Vinu M."/>
            <person name="Ba-Alawi W."/>
            <person name="Anthony Kamau A."/>
            <person name="Kamanda Ngugi D."/>
            <person name="Goker M."/>
            <person name="Klenk H.P."/>
            <person name="Bajic V."/>
            <person name="Stingl U."/>
        </authorList>
    </citation>
    <scope>NUCLEOTIDE SEQUENCE [LARGE SCALE GENOMIC DNA]</scope>
    <source>
        <strain evidence="3">SCGC-AAA259E19</strain>
    </source>
</reference>
<accession>A0A133UHG2</accession>
<evidence type="ECO:0000259" key="2">
    <source>
        <dbReference type="Pfam" id="PF13439"/>
    </source>
</evidence>
<comment type="caution">
    <text evidence="3">The sequence shown here is derived from an EMBL/GenBank/DDBJ whole genome shotgun (WGS) entry which is preliminary data.</text>
</comment>
<organism evidence="3 4">
    <name type="scientific">candidate division MSBL1 archaeon SCGC-AAA259E19</name>
    <dbReference type="NCBI Taxonomy" id="1698264"/>
    <lineage>
        <taxon>Archaea</taxon>
        <taxon>Methanobacteriati</taxon>
        <taxon>Methanobacteriota</taxon>
        <taxon>candidate division MSBL1</taxon>
    </lineage>
</organism>
<feature type="domain" description="Glycosyltransferase subfamily 4-like N-terminal" evidence="2">
    <location>
        <begin position="17"/>
        <end position="195"/>
    </location>
</feature>
<evidence type="ECO:0008006" key="5">
    <source>
        <dbReference type="Google" id="ProtNLM"/>
    </source>
</evidence>
<keyword evidence="4" id="KW-1185">Reference proteome</keyword>
<proteinExistence type="predicted"/>
<dbReference type="InterPro" id="IPR001296">
    <property type="entry name" value="Glyco_trans_1"/>
</dbReference>
<dbReference type="Pfam" id="PF00534">
    <property type="entry name" value="Glycos_transf_1"/>
    <property type="match status" value="1"/>
</dbReference>
<dbReference type="PANTHER" id="PTHR12526:SF630">
    <property type="entry name" value="GLYCOSYLTRANSFERASE"/>
    <property type="match status" value="1"/>
</dbReference>
<dbReference type="EMBL" id="LHXO01000104">
    <property type="protein sequence ID" value="KXA93651.1"/>
    <property type="molecule type" value="Genomic_DNA"/>
</dbReference>
<dbReference type="InterPro" id="IPR028098">
    <property type="entry name" value="Glyco_trans_4-like_N"/>
</dbReference>
<gene>
    <name evidence="3" type="ORF">AKJ65_06140</name>
</gene>
<evidence type="ECO:0000313" key="3">
    <source>
        <dbReference type="EMBL" id="KXA93651.1"/>
    </source>
</evidence>
<dbReference type="AlphaFoldDB" id="A0A133UHG2"/>
<protein>
    <recommendedName>
        <fullName evidence="5">Glycosyl transferase family 1 domain-containing protein</fullName>
    </recommendedName>
</protein>
<name>A0A133UHG2_9EURY</name>
<dbReference type="Proteomes" id="UP000070284">
    <property type="component" value="Unassembled WGS sequence"/>
</dbReference>
<dbReference type="CDD" id="cd03801">
    <property type="entry name" value="GT4_PimA-like"/>
    <property type="match status" value="1"/>
</dbReference>